<evidence type="ECO:0000313" key="2">
    <source>
        <dbReference type="Proteomes" id="UP000288216"/>
    </source>
</evidence>
<organism evidence="1 2">
    <name type="scientific">Scyliorhinus torazame</name>
    <name type="common">Cloudy catshark</name>
    <name type="synonym">Catulus torazame</name>
    <dbReference type="NCBI Taxonomy" id="75743"/>
    <lineage>
        <taxon>Eukaryota</taxon>
        <taxon>Metazoa</taxon>
        <taxon>Chordata</taxon>
        <taxon>Craniata</taxon>
        <taxon>Vertebrata</taxon>
        <taxon>Chondrichthyes</taxon>
        <taxon>Elasmobranchii</taxon>
        <taxon>Galeomorphii</taxon>
        <taxon>Galeoidea</taxon>
        <taxon>Carcharhiniformes</taxon>
        <taxon>Scyliorhinidae</taxon>
        <taxon>Scyliorhinus</taxon>
    </lineage>
</organism>
<dbReference type="Proteomes" id="UP000288216">
    <property type="component" value="Unassembled WGS sequence"/>
</dbReference>
<dbReference type="EMBL" id="BFAA01001652">
    <property type="protein sequence ID" value="GCB68674.1"/>
    <property type="molecule type" value="Genomic_DNA"/>
</dbReference>
<dbReference type="OrthoDB" id="6132998at2759"/>
<keyword evidence="2" id="KW-1185">Reference proteome</keyword>
<gene>
    <name evidence="1" type="ORF">scyTo_0005348</name>
</gene>
<protein>
    <submittedName>
        <fullName evidence="1">Uncharacterized protein</fullName>
    </submittedName>
</protein>
<proteinExistence type="predicted"/>
<sequence length="158" mass="16855">MKSASVEVTTINNSEGLSLTDPRVFLDGNSTSRKPAALAPNAIGVSLYSTNPGEILCAGVLSYQLGAYYFGVMFENPVVVGELIQMLGLYVTVDPAERDEFYAIIKSRDPSAVLQRLALFGLEQEQGISVHLGNVEIKATMTQGTDCHVQVTVNGATA</sequence>
<evidence type="ECO:0000313" key="1">
    <source>
        <dbReference type="EMBL" id="GCB68674.1"/>
    </source>
</evidence>
<name>A0A401P6B6_SCYTO</name>
<accession>A0A401P6B6</accession>
<dbReference type="OMA" id="GVMFENP"/>
<comment type="caution">
    <text evidence="1">The sequence shown here is derived from an EMBL/GenBank/DDBJ whole genome shotgun (WGS) entry which is preliminary data.</text>
</comment>
<reference evidence="1 2" key="1">
    <citation type="journal article" date="2018" name="Nat. Ecol. Evol.">
        <title>Shark genomes provide insights into elasmobranch evolution and the origin of vertebrates.</title>
        <authorList>
            <person name="Hara Y"/>
            <person name="Yamaguchi K"/>
            <person name="Onimaru K"/>
            <person name="Kadota M"/>
            <person name="Koyanagi M"/>
            <person name="Keeley SD"/>
            <person name="Tatsumi K"/>
            <person name="Tanaka K"/>
            <person name="Motone F"/>
            <person name="Kageyama Y"/>
            <person name="Nozu R"/>
            <person name="Adachi N"/>
            <person name="Nishimura O"/>
            <person name="Nakagawa R"/>
            <person name="Tanegashima C"/>
            <person name="Kiyatake I"/>
            <person name="Matsumoto R"/>
            <person name="Murakumo K"/>
            <person name="Nishida K"/>
            <person name="Terakita A"/>
            <person name="Kuratani S"/>
            <person name="Sato K"/>
            <person name="Hyodo S Kuraku.S."/>
        </authorList>
    </citation>
    <scope>NUCLEOTIDE SEQUENCE [LARGE SCALE GENOMIC DNA]</scope>
</reference>
<dbReference type="AlphaFoldDB" id="A0A401P6B6"/>